<dbReference type="GO" id="GO:0005759">
    <property type="term" value="C:mitochondrial matrix"/>
    <property type="evidence" value="ECO:0007669"/>
    <property type="project" value="UniProtKB-SubCell"/>
</dbReference>
<keyword evidence="8 27" id="KW-0274">FAD</keyword>
<evidence type="ECO:0000256" key="18">
    <source>
        <dbReference type="ARBA" id="ARBA00041537"/>
    </source>
</evidence>
<evidence type="ECO:0000256" key="1">
    <source>
        <dbReference type="ARBA" id="ARBA00001974"/>
    </source>
</evidence>
<comment type="catalytic activity">
    <reaction evidence="22">
        <text>(2R)-2-methylbutanoyl-CoA + oxidized [electron-transfer flavoprotein] + H(+) = ethylacryloyl-CoA + reduced [electron-transfer flavoprotein]</text>
        <dbReference type="Rhea" id="RHEA:65296"/>
        <dbReference type="Rhea" id="RHEA-COMP:10685"/>
        <dbReference type="Rhea" id="RHEA-COMP:10686"/>
        <dbReference type="ChEBI" id="CHEBI:15378"/>
        <dbReference type="ChEBI" id="CHEBI:57692"/>
        <dbReference type="ChEBI" id="CHEBI:58307"/>
        <dbReference type="ChEBI" id="CHEBI:156439"/>
        <dbReference type="ChEBI" id="CHEBI:156440"/>
    </reaction>
    <physiologicalReaction direction="left-to-right" evidence="22">
        <dbReference type="Rhea" id="RHEA:65297"/>
    </physiologicalReaction>
</comment>
<evidence type="ECO:0000259" key="29">
    <source>
        <dbReference type="Pfam" id="PF02770"/>
    </source>
</evidence>
<reference evidence="31" key="1">
    <citation type="submission" date="2020-05" db="EMBL/GenBank/DDBJ databases">
        <title>Phylogenomic resolution of chytrid fungi.</title>
        <authorList>
            <person name="Stajich J.E."/>
            <person name="Amses K."/>
            <person name="Simmons R."/>
            <person name="Seto K."/>
            <person name="Myers J."/>
            <person name="Bonds A."/>
            <person name="Quandt C.A."/>
            <person name="Barry K."/>
            <person name="Liu P."/>
            <person name="Grigoriev I."/>
            <person name="Longcore J.E."/>
            <person name="James T.Y."/>
        </authorList>
    </citation>
    <scope>NUCLEOTIDE SEQUENCE</scope>
    <source>
        <strain evidence="31">PLAUS21</strain>
    </source>
</reference>
<keyword evidence="9" id="KW-0276">Fatty acid metabolism</keyword>
<keyword evidence="32" id="KW-1185">Reference proteome</keyword>
<dbReference type="InterPro" id="IPR006089">
    <property type="entry name" value="Acyl-CoA_DH_CS"/>
</dbReference>
<comment type="catalytic activity">
    <reaction evidence="24">
        <text>hexanoyl-CoA + oxidized [electron-transfer flavoprotein] + H(+) = (2E)-hexenoyl-CoA + reduced [electron-transfer flavoprotein]</text>
        <dbReference type="Rhea" id="RHEA:43464"/>
        <dbReference type="Rhea" id="RHEA-COMP:10685"/>
        <dbReference type="Rhea" id="RHEA-COMP:10686"/>
        <dbReference type="ChEBI" id="CHEBI:15378"/>
        <dbReference type="ChEBI" id="CHEBI:57692"/>
        <dbReference type="ChEBI" id="CHEBI:58307"/>
        <dbReference type="ChEBI" id="CHEBI:62077"/>
        <dbReference type="ChEBI" id="CHEBI:62620"/>
    </reaction>
    <physiologicalReaction direction="left-to-right" evidence="24">
        <dbReference type="Rhea" id="RHEA:43465"/>
    </physiologicalReaction>
</comment>
<comment type="pathway">
    <text evidence="3">Lipid metabolism; mitochondrial fatty acid beta-oxidation.</text>
</comment>
<evidence type="ECO:0000256" key="7">
    <source>
        <dbReference type="ARBA" id="ARBA00022630"/>
    </source>
</evidence>
<dbReference type="PROSITE" id="PS00072">
    <property type="entry name" value="ACYL_COA_DH_1"/>
    <property type="match status" value="1"/>
</dbReference>
<dbReference type="Proteomes" id="UP001210925">
    <property type="component" value="Unassembled WGS sequence"/>
</dbReference>
<dbReference type="EC" id="1.3.8.5" evidence="16"/>
<evidence type="ECO:0000256" key="25">
    <source>
        <dbReference type="ARBA" id="ARBA00049552"/>
    </source>
</evidence>
<comment type="catalytic activity">
    <reaction evidence="26">
        <text>2-methylpropanoyl-CoA + oxidized [electron-transfer flavoprotein] + H(+) = 2-methylpropenoyl-CoA + reduced [electron-transfer flavoprotein]</text>
        <dbReference type="Rhea" id="RHEA:44180"/>
        <dbReference type="Rhea" id="RHEA-COMP:10685"/>
        <dbReference type="Rhea" id="RHEA-COMP:10686"/>
        <dbReference type="ChEBI" id="CHEBI:15378"/>
        <dbReference type="ChEBI" id="CHEBI:57338"/>
        <dbReference type="ChEBI" id="CHEBI:57692"/>
        <dbReference type="ChEBI" id="CHEBI:58307"/>
        <dbReference type="ChEBI" id="CHEBI:62500"/>
    </reaction>
    <physiologicalReaction direction="left-to-right" evidence="26">
        <dbReference type="Rhea" id="RHEA:44181"/>
    </physiologicalReaction>
</comment>
<keyword evidence="12 27" id="KW-0560">Oxidoreductase</keyword>
<dbReference type="Gene3D" id="1.20.140.10">
    <property type="entry name" value="Butyryl-CoA Dehydrogenase, subunit A, domain 3"/>
    <property type="match status" value="1"/>
</dbReference>
<evidence type="ECO:0000256" key="23">
    <source>
        <dbReference type="ARBA" id="ARBA00049096"/>
    </source>
</evidence>
<evidence type="ECO:0000256" key="20">
    <source>
        <dbReference type="ARBA" id="ARBA00048235"/>
    </source>
</evidence>
<dbReference type="InterPro" id="IPR036250">
    <property type="entry name" value="AcylCo_DH-like_C"/>
</dbReference>
<feature type="domain" description="Acyl-CoA oxidase/dehydrogenase middle" evidence="29">
    <location>
        <begin position="145"/>
        <end position="239"/>
    </location>
</feature>
<evidence type="ECO:0000256" key="19">
    <source>
        <dbReference type="ARBA" id="ARBA00042821"/>
    </source>
</evidence>
<dbReference type="InterPro" id="IPR013786">
    <property type="entry name" value="AcylCoA_DH/ox_N"/>
</dbReference>
<comment type="pathway">
    <text evidence="15">Amino-acid degradation; L-isoleucine degradation.</text>
</comment>
<evidence type="ECO:0000313" key="32">
    <source>
        <dbReference type="Proteomes" id="UP001210925"/>
    </source>
</evidence>
<comment type="subcellular location">
    <subcellularLocation>
        <location evidence="2">Mitochondrion matrix</location>
    </subcellularLocation>
</comment>
<dbReference type="PANTHER" id="PTHR43884">
    <property type="entry name" value="ACYL-COA DEHYDROGENASE"/>
    <property type="match status" value="1"/>
</dbReference>
<dbReference type="FunFam" id="1.10.540.10:FF:000012">
    <property type="entry name" value="Acyl-CoA dehydrogenase short/branched chain"/>
    <property type="match status" value="1"/>
</dbReference>
<evidence type="ECO:0000256" key="4">
    <source>
        <dbReference type="ARBA" id="ARBA00009347"/>
    </source>
</evidence>
<keyword evidence="14" id="KW-0496">Mitochondrion</keyword>
<evidence type="ECO:0000256" key="9">
    <source>
        <dbReference type="ARBA" id="ARBA00022832"/>
    </source>
</evidence>
<comment type="catalytic activity">
    <reaction evidence="25">
        <text>(2S)-2-methylbutanoyl-CoA + oxidized [electron-transfer flavoprotein] + H(+) = (2E)-2-methylbut-2-enoyl-CoA + reduced [electron-transfer flavoprotein]</text>
        <dbReference type="Rhea" id="RHEA:48256"/>
        <dbReference type="Rhea" id="RHEA-COMP:10685"/>
        <dbReference type="Rhea" id="RHEA-COMP:10686"/>
        <dbReference type="ChEBI" id="CHEBI:15378"/>
        <dbReference type="ChEBI" id="CHEBI:57337"/>
        <dbReference type="ChEBI" id="CHEBI:57692"/>
        <dbReference type="ChEBI" id="CHEBI:58307"/>
        <dbReference type="ChEBI" id="CHEBI:88166"/>
    </reaction>
    <physiologicalReaction direction="left-to-right" evidence="25">
        <dbReference type="Rhea" id="RHEA:48257"/>
    </physiologicalReaction>
</comment>
<evidence type="ECO:0000256" key="15">
    <source>
        <dbReference type="ARBA" id="ARBA00037895"/>
    </source>
</evidence>
<dbReference type="FunFam" id="2.40.110.10:FF:000001">
    <property type="entry name" value="Acyl-CoA dehydrogenase, mitochondrial"/>
    <property type="match status" value="1"/>
</dbReference>
<dbReference type="Gene3D" id="1.10.540.10">
    <property type="entry name" value="Acyl-CoA dehydrogenase/oxidase, N-terminal domain"/>
    <property type="match status" value="1"/>
</dbReference>
<evidence type="ECO:0000256" key="17">
    <source>
        <dbReference type="ARBA" id="ARBA00039850"/>
    </source>
</evidence>
<evidence type="ECO:0000256" key="6">
    <source>
        <dbReference type="ARBA" id="ARBA00022553"/>
    </source>
</evidence>
<dbReference type="FunFam" id="1.20.140.10:FF:000002">
    <property type="entry name" value="Acyl-CoA dehydrogenase short/branched chain"/>
    <property type="match status" value="1"/>
</dbReference>
<dbReference type="InterPro" id="IPR037069">
    <property type="entry name" value="AcylCoA_DH/ox_N_sf"/>
</dbReference>
<dbReference type="GO" id="GO:0050660">
    <property type="term" value="F:flavin adenine dinucleotide binding"/>
    <property type="evidence" value="ECO:0007669"/>
    <property type="project" value="InterPro"/>
</dbReference>
<evidence type="ECO:0000256" key="2">
    <source>
        <dbReference type="ARBA" id="ARBA00004305"/>
    </source>
</evidence>
<dbReference type="InterPro" id="IPR006091">
    <property type="entry name" value="Acyl-CoA_Oxase/DH_mid-dom"/>
</dbReference>
<evidence type="ECO:0000256" key="11">
    <source>
        <dbReference type="ARBA" id="ARBA00022990"/>
    </source>
</evidence>
<dbReference type="Pfam" id="PF02770">
    <property type="entry name" value="Acyl-CoA_dh_M"/>
    <property type="match status" value="1"/>
</dbReference>
<keyword evidence="7 27" id="KW-0285">Flavoprotein</keyword>
<keyword evidence="13" id="KW-0443">Lipid metabolism</keyword>
<keyword evidence="6" id="KW-0597">Phosphoprotein</keyword>
<evidence type="ECO:0000256" key="13">
    <source>
        <dbReference type="ARBA" id="ARBA00023098"/>
    </source>
</evidence>
<comment type="subunit">
    <text evidence="5">Homotetramer.</text>
</comment>
<dbReference type="EMBL" id="JADGKB010000185">
    <property type="protein sequence ID" value="KAJ3251382.1"/>
    <property type="molecule type" value="Genomic_DNA"/>
</dbReference>
<dbReference type="PIRSF" id="PIRSF016578">
    <property type="entry name" value="HsaA"/>
    <property type="match status" value="1"/>
</dbReference>
<keyword evidence="10" id="KW-0809">Transit peptide</keyword>
<dbReference type="SUPFAM" id="SSF47203">
    <property type="entry name" value="Acyl-CoA dehydrogenase C-terminal domain-like"/>
    <property type="match status" value="1"/>
</dbReference>
<evidence type="ECO:0000256" key="3">
    <source>
        <dbReference type="ARBA" id="ARBA00005198"/>
    </source>
</evidence>
<gene>
    <name evidence="31" type="ORF">HK103_002429</name>
</gene>
<evidence type="ECO:0000259" key="28">
    <source>
        <dbReference type="Pfam" id="PF00441"/>
    </source>
</evidence>
<dbReference type="InterPro" id="IPR046373">
    <property type="entry name" value="Acyl-CoA_Oxase/DH_mid-dom_sf"/>
</dbReference>
<dbReference type="SUPFAM" id="SSF56645">
    <property type="entry name" value="Acyl-CoA dehydrogenase NM domain-like"/>
    <property type="match status" value="1"/>
</dbReference>
<evidence type="ECO:0000256" key="27">
    <source>
        <dbReference type="RuleBase" id="RU362125"/>
    </source>
</evidence>
<dbReference type="PANTHER" id="PTHR43884:SF1">
    <property type="entry name" value="SHORT_BRANCHED CHAIN SPECIFIC ACYL-COA DEHYDROGENASE, MITOCHONDRIAL"/>
    <property type="match status" value="1"/>
</dbReference>
<dbReference type="InterPro" id="IPR009075">
    <property type="entry name" value="AcylCo_DH/oxidase_C"/>
</dbReference>
<name>A0AAD5U9H6_9FUNG</name>
<feature type="domain" description="Acyl-CoA dehydrogenase/oxidase C-terminal" evidence="28">
    <location>
        <begin position="251"/>
        <end position="398"/>
    </location>
</feature>
<dbReference type="Pfam" id="PF02771">
    <property type="entry name" value="Acyl-CoA_dh_N"/>
    <property type="match status" value="1"/>
</dbReference>
<dbReference type="AlphaFoldDB" id="A0AAD5U9H6"/>
<proteinExistence type="inferred from homology"/>
<evidence type="ECO:0000259" key="30">
    <source>
        <dbReference type="Pfam" id="PF02771"/>
    </source>
</evidence>
<evidence type="ECO:0000256" key="26">
    <source>
        <dbReference type="ARBA" id="ARBA00051903"/>
    </source>
</evidence>
<evidence type="ECO:0000256" key="8">
    <source>
        <dbReference type="ARBA" id="ARBA00022827"/>
    </source>
</evidence>
<comment type="similarity">
    <text evidence="4 27">Belongs to the acyl-CoA dehydrogenase family.</text>
</comment>
<dbReference type="GO" id="GO:0003853">
    <property type="term" value="F:short-chain 2-methyl fatty acyl-CoA dehydrogenase activity"/>
    <property type="evidence" value="ECO:0007669"/>
    <property type="project" value="UniProtKB-EC"/>
</dbReference>
<dbReference type="Gene3D" id="2.40.110.10">
    <property type="entry name" value="Butyryl-CoA Dehydrogenase, subunit A, domain 2"/>
    <property type="match status" value="1"/>
</dbReference>
<evidence type="ECO:0000256" key="22">
    <source>
        <dbReference type="ARBA" id="ARBA00048592"/>
    </source>
</evidence>
<comment type="cofactor">
    <cofactor evidence="1 27">
        <name>FAD</name>
        <dbReference type="ChEBI" id="CHEBI:57692"/>
    </cofactor>
</comment>
<evidence type="ECO:0000256" key="24">
    <source>
        <dbReference type="ARBA" id="ARBA00049192"/>
    </source>
</evidence>
<sequence length="404" mass="44391">MFRIAKTFSRGARLFSSSSIARTTSLHHLTPEETMFKEAVAKFAKDVISPRVREMDEKEMLDKTVLQGLFDNGLMGLEVPSQYGGSEASFMSAILVIEQLAKVDPAVATLCDVHNTVVNTVVRMYGTEAQKEKYLAPLATEKVGSFCLSEAGAGSDAFALQTRATKSGNKWILNGTKMWISNSYEADIFLVFATVDPSLGYKGITCFIVEKDWGVQVAKKEQKLGIRSSSTCVLSFDNVEVPEENVLGEIGKGYKYAIGILNEGRIGIGALMTGLAQGAVDSAIPYTFQRKQFGQFIGDFQGMQFQFAQVQTEIEAARLMTYNAARLKEEGKPFVMEAAMCKLYAAQVAKKAAALAIEWTGGVGFTRDLILEKYYRDVMVGQIYEGTSNVQLQTIAKMLKPKYA</sequence>
<dbReference type="GO" id="GO:0046395">
    <property type="term" value="P:carboxylic acid catabolic process"/>
    <property type="evidence" value="ECO:0007669"/>
    <property type="project" value="UniProtKB-ARBA"/>
</dbReference>
<dbReference type="PROSITE" id="PS00073">
    <property type="entry name" value="ACYL_COA_DH_2"/>
    <property type="match status" value="1"/>
</dbReference>
<evidence type="ECO:0000313" key="31">
    <source>
        <dbReference type="EMBL" id="KAJ3251382.1"/>
    </source>
</evidence>
<comment type="catalytic activity">
    <reaction evidence="20">
        <text>2-methylbutanoyl-CoA + oxidized [electron-transfer flavoprotein] + H(+) = (2E)-2-methylbut-2-enoyl-CoA + reduced [electron-transfer flavoprotein]</text>
        <dbReference type="Rhea" id="RHEA:43780"/>
        <dbReference type="Rhea" id="RHEA-COMP:10685"/>
        <dbReference type="Rhea" id="RHEA-COMP:10686"/>
        <dbReference type="ChEBI" id="CHEBI:15378"/>
        <dbReference type="ChEBI" id="CHEBI:57336"/>
        <dbReference type="ChEBI" id="CHEBI:57337"/>
        <dbReference type="ChEBI" id="CHEBI:57692"/>
        <dbReference type="ChEBI" id="CHEBI:58307"/>
        <dbReference type="EC" id="1.3.8.5"/>
    </reaction>
    <physiologicalReaction direction="left-to-right" evidence="20">
        <dbReference type="Rhea" id="RHEA:43781"/>
    </physiologicalReaction>
</comment>
<evidence type="ECO:0000256" key="21">
    <source>
        <dbReference type="ARBA" id="ARBA00048307"/>
    </source>
</evidence>
<evidence type="ECO:0000256" key="10">
    <source>
        <dbReference type="ARBA" id="ARBA00022946"/>
    </source>
</evidence>
<keyword evidence="11" id="KW-0007">Acetylation</keyword>
<evidence type="ECO:0000256" key="14">
    <source>
        <dbReference type="ARBA" id="ARBA00023128"/>
    </source>
</evidence>
<evidence type="ECO:0000256" key="5">
    <source>
        <dbReference type="ARBA" id="ARBA00011881"/>
    </source>
</evidence>
<evidence type="ECO:0000256" key="12">
    <source>
        <dbReference type="ARBA" id="ARBA00023002"/>
    </source>
</evidence>
<comment type="catalytic activity">
    <reaction evidence="21">
        <text>valproyl-CoA + oxidized [electron-transfer flavoprotein] + H(+) = (2E)-2-propylpent-2-enoyl-CoA + reduced [electron-transfer flavoprotein]</text>
        <dbReference type="Rhea" id="RHEA:65344"/>
        <dbReference type="Rhea" id="RHEA-COMP:10685"/>
        <dbReference type="Rhea" id="RHEA-COMP:10686"/>
        <dbReference type="ChEBI" id="CHEBI:15378"/>
        <dbReference type="ChEBI" id="CHEBI:57692"/>
        <dbReference type="ChEBI" id="CHEBI:58307"/>
        <dbReference type="ChEBI" id="CHEBI:156457"/>
        <dbReference type="ChEBI" id="CHEBI:156458"/>
    </reaction>
    <physiologicalReaction direction="left-to-right" evidence="21">
        <dbReference type="Rhea" id="RHEA:65345"/>
    </physiologicalReaction>
</comment>
<comment type="catalytic activity">
    <reaction evidence="23">
        <text>butanoyl-CoA + oxidized [electron-transfer flavoprotein] + H(+) = (2E)-butenoyl-CoA + reduced [electron-transfer flavoprotein]</text>
        <dbReference type="Rhea" id="RHEA:24004"/>
        <dbReference type="Rhea" id="RHEA-COMP:10685"/>
        <dbReference type="Rhea" id="RHEA-COMP:10686"/>
        <dbReference type="ChEBI" id="CHEBI:15378"/>
        <dbReference type="ChEBI" id="CHEBI:57332"/>
        <dbReference type="ChEBI" id="CHEBI:57371"/>
        <dbReference type="ChEBI" id="CHEBI:57692"/>
        <dbReference type="ChEBI" id="CHEBI:58307"/>
    </reaction>
    <physiologicalReaction direction="left-to-right" evidence="23">
        <dbReference type="Rhea" id="RHEA:24005"/>
    </physiologicalReaction>
</comment>
<protein>
    <recommendedName>
        <fullName evidence="17">Short/branched chain specific acyl-CoA dehydrogenase, mitochondrial</fullName>
        <ecNumber evidence="16">1.3.8.5</ecNumber>
    </recommendedName>
    <alternativeName>
        <fullName evidence="19">2-methyl branched chain acyl-CoA dehydrogenase</fullName>
    </alternativeName>
    <alternativeName>
        <fullName evidence="18">2-methylbutyryl-coenzyme A dehydrogenase</fullName>
    </alternativeName>
</protein>
<evidence type="ECO:0000256" key="16">
    <source>
        <dbReference type="ARBA" id="ARBA00039036"/>
    </source>
</evidence>
<dbReference type="GO" id="GO:0006631">
    <property type="term" value="P:fatty acid metabolic process"/>
    <property type="evidence" value="ECO:0007669"/>
    <property type="project" value="UniProtKB-KW"/>
</dbReference>
<dbReference type="Pfam" id="PF00441">
    <property type="entry name" value="Acyl-CoA_dh_1"/>
    <property type="match status" value="1"/>
</dbReference>
<accession>A0AAD5U9H6</accession>
<comment type="caution">
    <text evidence="31">The sequence shown here is derived from an EMBL/GenBank/DDBJ whole genome shotgun (WGS) entry which is preliminary data.</text>
</comment>
<feature type="domain" description="Acyl-CoA dehydrogenase/oxidase N-terminal" evidence="30">
    <location>
        <begin position="30"/>
        <end position="141"/>
    </location>
</feature>
<dbReference type="InterPro" id="IPR009100">
    <property type="entry name" value="AcylCoA_DH/oxidase_NM_dom_sf"/>
</dbReference>
<organism evidence="31 32">
    <name type="scientific">Boothiomyces macroporosus</name>
    <dbReference type="NCBI Taxonomy" id="261099"/>
    <lineage>
        <taxon>Eukaryota</taxon>
        <taxon>Fungi</taxon>
        <taxon>Fungi incertae sedis</taxon>
        <taxon>Chytridiomycota</taxon>
        <taxon>Chytridiomycota incertae sedis</taxon>
        <taxon>Chytridiomycetes</taxon>
        <taxon>Rhizophydiales</taxon>
        <taxon>Terramycetaceae</taxon>
        <taxon>Boothiomyces</taxon>
    </lineage>
</organism>